<dbReference type="AlphaFoldDB" id="A0A098S881"/>
<dbReference type="PROSITE" id="PS50005">
    <property type="entry name" value="TPR"/>
    <property type="match status" value="2"/>
</dbReference>
<feature type="signal peptide" evidence="4">
    <location>
        <begin position="1"/>
        <end position="21"/>
    </location>
</feature>
<dbReference type="InterPro" id="IPR011990">
    <property type="entry name" value="TPR-like_helical_dom_sf"/>
</dbReference>
<dbReference type="InterPro" id="IPR051012">
    <property type="entry name" value="CellSynth/LPSAsmb/PSIAsmb"/>
</dbReference>
<feature type="chain" id="PRO_5001947743" evidence="4">
    <location>
        <begin position="22"/>
        <end position="569"/>
    </location>
</feature>
<dbReference type="STRING" id="1524460.IX84_12085"/>
<dbReference type="SMART" id="SM00028">
    <property type="entry name" value="TPR"/>
    <property type="match status" value="10"/>
</dbReference>
<accession>A0A098S881</accession>
<evidence type="ECO:0000256" key="1">
    <source>
        <dbReference type="ARBA" id="ARBA00022737"/>
    </source>
</evidence>
<sequence length="569" mass="63989">MAGLFGLIALMLLSTAPGLMAQVDRVDEEAVKIQELFIDASREKLLGNYDEAISMLENILRKDRENATAAFEMARIYEAQSDRDKSLKYAKDATEWDADNIWYHKFLADLQQQAGQFEEAAATYERVVELEPNDEQSYYRLAFLLVKANEIKDALKVYDDLETRLGLNEEVIRRKHTLYLSQRQDKKAAEELLRLIEAFPDNVQYRHLLAGFYEQIGEGQKARSVYSDILNIDPDNAKAKMALAGQSGQETDEIRFLNQLKEPFYSPDTDIDVKIRKIIPFIQKVADTGDQSLADALLELTDILEEVHPGSAKASSAAGDLLYHSGRKAEALPKYLQTIEEDNANFMVWEQIMQLYEETFQFEALRGFSERAMDYYPNQPVVYYMNALADYHLGNHDAALSTLQQAGFMAGGNVRAMVLIYSLQGLLYQATGDTGAADEAFGKALATDDTAPPALSRYAYALAQREERLKDAEQMARKANELLPGQAAFQMQLGWVLYKRGDYQEARAWLQCAAENEGSASPVILEHLGDTLYQLGKVEEAVANWKKARAAGAGSSALEQKIEQRKLVE</sequence>
<evidence type="ECO:0000256" key="3">
    <source>
        <dbReference type="PROSITE-ProRule" id="PRU00339"/>
    </source>
</evidence>
<keyword evidence="2 3" id="KW-0802">TPR repeat</keyword>
<dbReference type="SUPFAM" id="SSF48452">
    <property type="entry name" value="TPR-like"/>
    <property type="match status" value="3"/>
</dbReference>
<dbReference type="EMBL" id="JPOS01000029">
    <property type="protein sequence ID" value="KGE87863.1"/>
    <property type="molecule type" value="Genomic_DNA"/>
</dbReference>
<dbReference type="Pfam" id="PF14559">
    <property type="entry name" value="TPR_19"/>
    <property type="match status" value="2"/>
</dbReference>
<keyword evidence="4" id="KW-0732">Signal</keyword>
<reference evidence="5 6" key="1">
    <citation type="journal article" date="2014" name="Int. J. Syst. Evol. Microbiol.">
        <title>Phaeodactylibacter xiamenensis gen. nov., sp. nov., a member of the family Saprospiraceae isolated from the marine alga Phaeodactylum tricornutum.</title>
        <authorList>
            <person name="Chen Z.Jr."/>
            <person name="Lei X."/>
            <person name="Lai Q."/>
            <person name="Li Y."/>
            <person name="Zhang B."/>
            <person name="Zhang J."/>
            <person name="Zhang H."/>
            <person name="Yang L."/>
            <person name="Zheng W."/>
            <person name="Tian Y."/>
            <person name="Yu Z."/>
            <person name="Xu H.Jr."/>
            <person name="Zheng T."/>
        </authorList>
    </citation>
    <scope>NUCLEOTIDE SEQUENCE [LARGE SCALE GENOMIC DNA]</scope>
    <source>
        <strain evidence="5 6">KD52</strain>
    </source>
</reference>
<evidence type="ECO:0000313" key="6">
    <source>
        <dbReference type="Proteomes" id="UP000029736"/>
    </source>
</evidence>
<dbReference type="PANTHER" id="PTHR45586">
    <property type="entry name" value="TPR REPEAT-CONTAINING PROTEIN PA4667"/>
    <property type="match status" value="1"/>
</dbReference>
<dbReference type="Proteomes" id="UP000029736">
    <property type="component" value="Unassembled WGS sequence"/>
</dbReference>
<gene>
    <name evidence="5" type="ORF">IX84_12085</name>
</gene>
<evidence type="ECO:0000256" key="4">
    <source>
        <dbReference type="SAM" id="SignalP"/>
    </source>
</evidence>
<keyword evidence="1" id="KW-0677">Repeat</keyword>
<feature type="repeat" description="TPR" evidence="3">
    <location>
        <begin position="203"/>
        <end position="236"/>
    </location>
</feature>
<feature type="repeat" description="TPR" evidence="3">
    <location>
        <begin position="101"/>
        <end position="134"/>
    </location>
</feature>
<protein>
    <submittedName>
        <fullName evidence="5">Uncharacterized protein</fullName>
    </submittedName>
</protein>
<name>A0A098S881_9BACT</name>
<dbReference type="Gene3D" id="1.25.40.10">
    <property type="entry name" value="Tetratricopeptide repeat domain"/>
    <property type="match status" value="3"/>
</dbReference>
<organism evidence="5 6">
    <name type="scientific">Phaeodactylibacter xiamenensis</name>
    <dbReference type="NCBI Taxonomy" id="1524460"/>
    <lineage>
        <taxon>Bacteria</taxon>
        <taxon>Pseudomonadati</taxon>
        <taxon>Bacteroidota</taxon>
        <taxon>Saprospiria</taxon>
        <taxon>Saprospirales</taxon>
        <taxon>Haliscomenobacteraceae</taxon>
        <taxon>Phaeodactylibacter</taxon>
    </lineage>
</organism>
<comment type="caution">
    <text evidence="5">The sequence shown here is derived from an EMBL/GenBank/DDBJ whole genome shotgun (WGS) entry which is preliminary data.</text>
</comment>
<keyword evidence="6" id="KW-1185">Reference proteome</keyword>
<evidence type="ECO:0000256" key="2">
    <source>
        <dbReference type="ARBA" id="ARBA00022803"/>
    </source>
</evidence>
<dbReference type="Pfam" id="PF13432">
    <property type="entry name" value="TPR_16"/>
    <property type="match status" value="3"/>
</dbReference>
<dbReference type="InterPro" id="IPR019734">
    <property type="entry name" value="TPR_rpt"/>
</dbReference>
<proteinExistence type="predicted"/>
<dbReference type="PANTHER" id="PTHR45586:SF1">
    <property type="entry name" value="LIPOPOLYSACCHARIDE ASSEMBLY PROTEIN B"/>
    <property type="match status" value="1"/>
</dbReference>
<evidence type="ECO:0000313" key="5">
    <source>
        <dbReference type="EMBL" id="KGE87863.1"/>
    </source>
</evidence>